<organism evidence="1">
    <name type="scientific">Klebsiella pneumoniae</name>
    <dbReference type="NCBI Taxonomy" id="573"/>
    <lineage>
        <taxon>Bacteria</taxon>
        <taxon>Pseudomonadati</taxon>
        <taxon>Pseudomonadota</taxon>
        <taxon>Gammaproteobacteria</taxon>
        <taxon>Enterobacterales</taxon>
        <taxon>Enterobacteriaceae</taxon>
        <taxon>Klebsiella/Raoultella group</taxon>
        <taxon>Klebsiella</taxon>
        <taxon>Klebsiella pneumoniae complex</taxon>
    </lineage>
</organism>
<name>A0A2L1KRT4_KLEPN</name>
<dbReference type="EMBL" id="KY454632">
    <property type="protein sequence ID" value="AVE25212.1"/>
    <property type="molecule type" value="Genomic_DNA"/>
</dbReference>
<proteinExistence type="predicted"/>
<sequence length="406" mass="45885">MKSVKCKSNGEKAPVAQAFTPEASLKRKIRSHFTQLGFQKGPDGTLIRPDSGKESIRQLHSSQREERLRSSEQFISEFLPSAIPYFANGNEIDPTKIRLSLIKVSANSFESKLFRAASLTWSVPVSNGYGRRMRYLVWDRGHDRLAGIFALGDPVFNLSVRDNLIGWTSNDRSSRLVNILDAYVLGAVPPYNMLLGGKAIACLIRSREVYDDFLRNYGSTTGIISGKDKYAHLLAVTTSSSMGRSSLYNRLKLDSISYFEPIGYTVGWGHFHITDELFGEMREYLRLAEHPYADQHCFGEGSNWRLRTIKAALKQLGINQAVLRHGIQREVFFCQLAENAKEILATGKGTPDLSTLKTIDEISELARKRWIEPRALRQGYYKNWRRDDISLLIKGLKLDVITSKIA</sequence>
<dbReference type="InterPro" id="IPR025639">
    <property type="entry name" value="DruA"/>
</dbReference>
<dbReference type="Pfam" id="PF14236">
    <property type="entry name" value="DruA"/>
    <property type="match status" value="1"/>
</dbReference>
<protein>
    <submittedName>
        <fullName evidence="1">Uncharacterized protein</fullName>
    </submittedName>
</protein>
<gene>
    <name evidence="1" type="ORF">ICEKp7_0034</name>
</gene>
<accession>A0A2L1KRT4</accession>
<evidence type="ECO:0000313" key="1">
    <source>
        <dbReference type="EMBL" id="AVE25212.1"/>
    </source>
</evidence>
<dbReference type="AlphaFoldDB" id="A0A2L1KRT4"/>
<reference evidence="1" key="1">
    <citation type="submission" date="2016-12" db="EMBL/GenBank/DDBJ databases">
        <title>Frequent emergence of pathogenic lineages of Klebsiella pneumoniae via mobilisation of yersiniabactin and colibactin.</title>
        <authorList>
            <person name="Lam M.M.C."/>
            <person name="Wick R.R."/>
            <person name="Wyres K.L."/>
            <person name="Gorrie C."/>
            <person name="Judd L."/>
            <person name="Jenney A."/>
            <person name="Holt K.E."/>
        </authorList>
    </citation>
    <scope>NUCLEOTIDE SEQUENCE</scope>
    <source>
        <strain evidence="1">16703732</strain>
    </source>
</reference>
<dbReference type="RefSeq" id="WP_023327882.1">
    <property type="nucleotide sequence ID" value="NZ_CABWXW010000005.1"/>
</dbReference>